<dbReference type="Gene3D" id="3.90.550.10">
    <property type="entry name" value="Spore Coat Polysaccharide Biosynthesis Protein SpsA, Chain A"/>
    <property type="match status" value="2"/>
</dbReference>
<name>A0A3B6STQ3_WHEAT</name>
<evidence type="ECO:0000259" key="6">
    <source>
        <dbReference type="Pfam" id="PF25794"/>
    </source>
</evidence>
<sequence length="194" mass="21817">MDPGGTMLLEDFGQRVYLTRRIREVMANYPKGTTALRELIQNTDDAGASRVRLCLDHRRQEEGLPGLEDRPLRLVVLKLNGGLSTTMGCTGPNPVKLVPASWRNEIGLVYFRFIFKFYHLQQSLNKKYGCSVPLLLMNSFNTHDDTQKIVEKYSNSNIEIHTFNQALHDKLMVLKLNGGLGTTMGCTGPKLFAS</sequence>
<dbReference type="Proteomes" id="UP000019116">
    <property type="component" value="Chromosome 7B"/>
</dbReference>
<dbReference type="STRING" id="4565.A0A3B6STQ3"/>
<dbReference type="OrthoDB" id="932129at2759"/>
<dbReference type="SUPFAM" id="SSF53448">
    <property type="entry name" value="Nucleotide-diphospho-sugar transferases"/>
    <property type="match status" value="1"/>
</dbReference>
<accession>A0A3B6STQ3</accession>
<evidence type="ECO:0000313" key="8">
    <source>
        <dbReference type="Proteomes" id="UP000019116"/>
    </source>
</evidence>
<dbReference type="Pfam" id="PF01704">
    <property type="entry name" value="UDPGP"/>
    <property type="match status" value="2"/>
</dbReference>
<dbReference type="Gramene" id="TraesCS7B03G1131500.1">
    <property type="protein sequence ID" value="TraesCS7B03G1131500.1.CDS"/>
    <property type="gene ID" value="TraesCS7B03G1131500"/>
</dbReference>
<dbReference type="InterPro" id="IPR058210">
    <property type="entry name" value="SACS/Nov_dom"/>
</dbReference>
<keyword evidence="4" id="KW-0548">Nucleotidyltransferase</keyword>
<dbReference type="Gramene" id="TraesWEE_scaffold_030958_01G000200.1">
    <property type="protein sequence ID" value="TraesWEE_scaffold_030958_01G000200.1"/>
    <property type="gene ID" value="TraesWEE_scaffold_030958_01G000200"/>
</dbReference>
<evidence type="ECO:0000256" key="5">
    <source>
        <dbReference type="ARBA" id="ARBA00048128"/>
    </source>
</evidence>
<dbReference type="SMR" id="A0A3B6STQ3"/>
<dbReference type="EnsemblPlants" id="TraesCS7B02G419700.1">
    <property type="protein sequence ID" value="TraesCS7B02G419700.1"/>
    <property type="gene ID" value="TraesCS7B02G419700"/>
</dbReference>
<evidence type="ECO:0000256" key="1">
    <source>
        <dbReference type="ARBA" id="ARBA00010401"/>
    </source>
</evidence>
<dbReference type="InterPro" id="IPR002618">
    <property type="entry name" value="UDPGP_fam"/>
</dbReference>
<reference evidence="7" key="1">
    <citation type="submission" date="2018-08" db="EMBL/GenBank/DDBJ databases">
        <authorList>
            <person name="Rossello M."/>
        </authorList>
    </citation>
    <scope>NUCLEOTIDE SEQUENCE [LARGE SCALE GENOMIC DNA]</scope>
    <source>
        <strain evidence="7">cv. Chinese Spring</strain>
    </source>
</reference>
<protein>
    <recommendedName>
        <fullName evidence="2">UTP--glucose-1-phosphate uridylyltransferase</fullName>
        <ecNumber evidence="2">2.7.7.9</ecNumber>
    </recommendedName>
</protein>
<comment type="catalytic activity">
    <reaction evidence="5">
        <text>alpha-D-glucose 1-phosphate + UTP + H(+) = UDP-alpha-D-glucose + diphosphate</text>
        <dbReference type="Rhea" id="RHEA:19889"/>
        <dbReference type="ChEBI" id="CHEBI:15378"/>
        <dbReference type="ChEBI" id="CHEBI:33019"/>
        <dbReference type="ChEBI" id="CHEBI:46398"/>
        <dbReference type="ChEBI" id="CHEBI:58601"/>
        <dbReference type="ChEBI" id="CHEBI:58885"/>
        <dbReference type="EC" id="2.7.7.9"/>
    </reaction>
</comment>
<keyword evidence="3" id="KW-0808">Transferase</keyword>
<evidence type="ECO:0000256" key="4">
    <source>
        <dbReference type="ARBA" id="ARBA00022695"/>
    </source>
</evidence>
<dbReference type="EC" id="2.7.7.9" evidence="2"/>
<dbReference type="GO" id="GO:0003983">
    <property type="term" value="F:UTP:glucose-1-phosphate uridylyltransferase activity"/>
    <property type="evidence" value="ECO:0007669"/>
    <property type="project" value="UniProtKB-EC"/>
</dbReference>
<feature type="domain" description="Sacsin/Nov" evidence="6">
    <location>
        <begin position="17"/>
        <end position="62"/>
    </location>
</feature>
<dbReference type="InterPro" id="IPR029044">
    <property type="entry name" value="Nucleotide-diphossugar_trans"/>
</dbReference>
<dbReference type="Gramene" id="TraesCAD_scaffold_022395_01G000200.1">
    <property type="protein sequence ID" value="TraesCAD_scaffold_022395_01G000200.1"/>
    <property type="gene ID" value="TraesCAD_scaffold_022395_01G000200"/>
</dbReference>
<reference evidence="7" key="2">
    <citation type="submission" date="2018-10" db="UniProtKB">
        <authorList>
            <consortium name="EnsemblPlants"/>
        </authorList>
    </citation>
    <scope>IDENTIFICATION</scope>
</reference>
<evidence type="ECO:0000256" key="2">
    <source>
        <dbReference type="ARBA" id="ARBA00012415"/>
    </source>
</evidence>
<evidence type="ECO:0000313" key="7">
    <source>
        <dbReference type="EnsemblPlants" id="TraesCS7B02G419700.1"/>
    </source>
</evidence>
<dbReference type="Gramene" id="TraesCLE_scaffold_012256_01G000100.1">
    <property type="protein sequence ID" value="TraesCLE_scaffold_012256_01G000100.1"/>
    <property type="gene ID" value="TraesCLE_scaffold_012256_01G000100"/>
</dbReference>
<dbReference type="InterPro" id="IPR016267">
    <property type="entry name" value="UDPGP_trans"/>
</dbReference>
<dbReference type="PANTHER" id="PTHR43511">
    <property type="match status" value="1"/>
</dbReference>
<proteinExistence type="inferred from homology"/>
<dbReference type="Gramene" id="TraesCS7B02G419700.1">
    <property type="protein sequence ID" value="TraesCS7B02G419700.1"/>
    <property type="gene ID" value="TraesCS7B02G419700"/>
</dbReference>
<dbReference type="Pfam" id="PF25794">
    <property type="entry name" value="SACS"/>
    <property type="match status" value="1"/>
</dbReference>
<comment type="similarity">
    <text evidence="1">Belongs to the UDPGP type 1 family.</text>
</comment>
<dbReference type="GO" id="GO:0006011">
    <property type="term" value="P:UDP-alpha-D-glucose metabolic process"/>
    <property type="evidence" value="ECO:0007669"/>
    <property type="project" value="InterPro"/>
</dbReference>
<dbReference type="AlphaFoldDB" id="A0A3B6STQ3"/>
<organism evidence="7">
    <name type="scientific">Triticum aestivum</name>
    <name type="common">Wheat</name>
    <dbReference type="NCBI Taxonomy" id="4565"/>
    <lineage>
        <taxon>Eukaryota</taxon>
        <taxon>Viridiplantae</taxon>
        <taxon>Streptophyta</taxon>
        <taxon>Embryophyta</taxon>
        <taxon>Tracheophyta</taxon>
        <taxon>Spermatophyta</taxon>
        <taxon>Magnoliopsida</taxon>
        <taxon>Liliopsida</taxon>
        <taxon>Poales</taxon>
        <taxon>Poaceae</taxon>
        <taxon>BOP clade</taxon>
        <taxon>Pooideae</taxon>
        <taxon>Triticodae</taxon>
        <taxon>Triticeae</taxon>
        <taxon>Triticinae</taxon>
        <taxon>Triticum</taxon>
    </lineage>
</organism>
<keyword evidence="8" id="KW-1185">Reference proteome</keyword>
<evidence type="ECO:0000256" key="3">
    <source>
        <dbReference type="ARBA" id="ARBA00022679"/>
    </source>
</evidence>